<dbReference type="AlphaFoldDB" id="A0A2U2BNJ4"/>
<gene>
    <name evidence="1" type="ORF">DF183_02295</name>
</gene>
<dbReference type="STRING" id="511.UZ73_02600"/>
<evidence type="ECO:0000313" key="2">
    <source>
        <dbReference type="Proteomes" id="UP000245216"/>
    </source>
</evidence>
<reference evidence="1 2" key="2">
    <citation type="submission" date="2018-05" db="EMBL/GenBank/DDBJ databases">
        <authorList>
            <person name="Lanie J.A."/>
            <person name="Ng W.-L."/>
            <person name="Kazmierczak K.M."/>
            <person name="Andrzejewski T.M."/>
            <person name="Davidsen T.M."/>
            <person name="Wayne K.J."/>
            <person name="Tettelin H."/>
            <person name="Glass J.I."/>
            <person name="Rusch D."/>
            <person name="Podicherti R."/>
            <person name="Tsui H.-C.T."/>
            <person name="Winkler M.E."/>
        </authorList>
    </citation>
    <scope>NUCLEOTIDE SEQUENCE [LARGE SCALE GENOMIC DNA]</scope>
    <source>
        <strain evidence="1 2">YBY</strain>
    </source>
</reference>
<protein>
    <submittedName>
        <fullName evidence="1">Uncharacterized protein</fullName>
    </submittedName>
</protein>
<accession>A0A2U2BNJ4</accession>
<comment type="caution">
    <text evidence="1">The sequence shown here is derived from an EMBL/GenBank/DDBJ whole genome shotgun (WGS) entry which is preliminary data.</text>
</comment>
<dbReference type="Proteomes" id="UP000245216">
    <property type="component" value="Unassembled WGS sequence"/>
</dbReference>
<name>A0A2U2BNJ4_ALCFA</name>
<proteinExistence type="predicted"/>
<dbReference type="EMBL" id="QEXO01000001">
    <property type="protein sequence ID" value="PWE15584.1"/>
    <property type="molecule type" value="Genomic_DNA"/>
</dbReference>
<reference evidence="1 2" key="1">
    <citation type="submission" date="2018-05" db="EMBL/GenBank/DDBJ databases">
        <title>Genome Sequence of an Efficient Indole-Degrading Bacterium, Alcaligenes sp.YBY.</title>
        <authorList>
            <person name="Yang B."/>
        </authorList>
    </citation>
    <scope>NUCLEOTIDE SEQUENCE [LARGE SCALE GENOMIC DNA]</scope>
    <source>
        <strain evidence="1 2">YBY</strain>
    </source>
</reference>
<evidence type="ECO:0000313" key="1">
    <source>
        <dbReference type="EMBL" id="PWE15584.1"/>
    </source>
</evidence>
<organism evidence="1 2">
    <name type="scientific">Alcaligenes faecalis</name>
    <dbReference type="NCBI Taxonomy" id="511"/>
    <lineage>
        <taxon>Bacteria</taxon>
        <taxon>Pseudomonadati</taxon>
        <taxon>Pseudomonadota</taxon>
        <taxon>Betaproteobacteria</taxon>
        <taxon>Burkholderiales</taxon>
        <taxon>Alcaligenaceae</taxon>
        <taxon>Alcaligenes</taxon>
    </lineage>
</organism>
<sequence>MIFLAIVGNTKAVPAVYGLGKLGLITYTQFEFQNEIPGASSTRSIVGHGEGHITRQPALNDACMPTVSPGLKDCNKAMRRR</sequence>